<evidence type="ECO:0000313" key="3">
    <source>
        <dbReference type="Proteomes" id="UP000275267"/>
    </source>
</evidence>
<comment type="caution">
    <text evidence="2">The sequence shown here is derived from an EMBL/GenBank/DDBJ whole genome shotgun (WGS) entry which is preliminary data.</text>
</comment>
<organism evidence="2 3">
    <name type="scientific">Panicum miliaceum</name>
    <name type="common">Proso millet</name>
    <name type="synonym">Broomcorn millet</name>
    <dbReference type="NCBI Taxonomy" id="4540"/>
    <lineage>
        <taxon>Eukaryota</taxon>
        <taxon>Viridiplantae</taxon>
        <taxon>Streptophyta</taxon>
        <taxon>Embryophyta</taxon>
        <taxon>Tracheophyta</taxon>
        <taxon>Spermatophyta</taxon>
        <taxon>Magnoliopsida</taxon>
        <taxon>Liliopsida</taxon>
        <taxon>Poales</taxon>
        <taxon>Poaceae</taxon>
        <taxon>PACMAD clade</taxon>
        <taxon>Panicoideae</taxon>
        <taxon>Panicodae</taxon>
        <taxon>Paniceae</taxon>
        <taxon>Panicinae</taxon>
        <taxon>Panicum</taxon>
        <taxon>Panicum sect. Panicum</taxon>
    </lineage>
</organism>
<dbReference type="Pfam" id="PF23635">
    <property type="entry name" value="Beta-prop_AT5G49610-like"/>
    <property type="match status" value="1"/>
</dbReference>
<dbReference type="InterPro" id="IPR056594">
    <property type="entry name" value="AT5G49610-like_b-prop"/>
</dbReference>
<proteinExistence type="predicted"/>
<dbReference type="AlphaFoldDB" id="A0A3L6QDR6"/>
<name>A0A3L6QDR6_PANMI</name>
<dbReference type="PANTHER" id="PTHR33207">
    <property type="entry name" value="F-BOX DOMAIN CONTAINING PROTEIN-RELATED"/>
    <property type="match status" value="1"/>
</dbReference>
<evidence type="ECO:0000313" key="2">
    <source>
        <dbReference type="EMBL" id="RLM77845.1"/>
    </source>
</evidence>
<evidence type="ECO:0000259" key="1">
    <source>
        <dbReference type="Pfam" id="PF23635"/>
    </source>
</evidence>
<feature type="domain" description="F-box protein AT5G49610-like beta-propeller" evidence="1">
    <location>
        <begin position="2"/>
        <end position="152"/>
    </location>
</feature>
<dbReference type="EMBL" id="PQIB02000012">
    <property type="protein sequence ID" value="RLM77845.1"/>
    <property type="molecule type" value="Genomic_DNA"/>
</dbReference>
<dbReference type="Proteomes" id="UP000275267">
    <property type="component" value="Unassembled WGS sequence"/>
</dbReference>
<protein>
    <recommendedName>
        <fullName evidence="1">F-box protein AT5G49610-like beta-propeller domain-containing protein</fullName>
    </recommendedName>
</protein>
<gene>
    <name evidence="2" type="ORF">C2845_PM12G09870</name>
</gene>
<keyword evidence="3" id="KW-1185">Reference proteome</keyword>
<sequence>MTSILVLDLTSSSCSTIKLPDGVFNEGDTVLSRANDSGVYLVHLKELQLCFWLLRGTNGSVGDWLLVDTISLDDMCDNLRLTNCTVEDGHNTAVCIKAVGNNAEFVFLVMGQCILYLDVRSRALRQEYEKSEYYHSHGCWICPYMMVWPPIFPVLKE</sequence>
<reference evidence="3" key="1">
    <citation type="journal article" date="2019" name="Nat. Commun.">
        <title>The genome of broomcorn millet.</title>
        <authorList>
            <person name="Zou C."/>
            <person name="Miki D."/>
            <person name="Li D."/>
            <person name="Tang Q."/>
            <person name="Xiao L."/>
            <person name="Rajput S."/>
            <person name="Deng P."/>
            <person name="Jia W."/>
            <person name="Huang R."/>
            <person name="Zhang M."/>
            <person name="Sun Y."/>
            <person name="Hu J."/>
            <person name="Fu X."/>
            <person name="Schnable P.S."/>
            <person name="Li F."/>
            <person name="Zhang H."/>
            <person name="Feng B."/>
            <person name="Zhu X."/>
            <person name="Liu R."/>
            <person name="Schnable J.C."/>
            <person name="Zhu J.-K."/>
            <person name="Zhang H."/>
        </authorList>
    </citation>
    <scope>NUCLEOTIDE SEQUENCE [LARGE SCALE GENOMIC DNA]</scope>
</reference>
<accession>A0A3L6QDR6</accession>
<dbReference type="OrthoDB" id="592687at2759"/>